<evidence type="ECO:0000259" key="1">
    <source>
        <dbReference type="Pfam" id="PF00535"/>
    </source>
</evidence>
<dbReference type="Gene3D" id="3.90.550.10">
    <property type="entry name" value="Spore Coat Polysaccharide Biosynthesis Protein SpsA, Chain A"/>
    <property type="match status" value="1"/>
</dbReference>
<dbReference type="InterPro" id="IPR029044">
    <property type="entry name" value="Nucleotide-diphossugar_trans"/>
</dbReference>
<dbReference type="PANTHER" id="PTHR22916">
    <property type="entry name" value="GLYCOSYLTRANSFERASE"/>
    <property type="match status" value="1"/>
</dbReference>
<dbReference type="GO" id="GO:0016758">
    <property type="term" value="F:hexosyltransferase activity"/>
    <property type="evidence" value="ECO:0007669"/>
    <property type="project" value="UniProtKB-ARBA"/>
</dbReference>
<keyword evidence="2" id="KW-0808">Transferase</keyword>
<proteinExistence type="predicted"/>
<dbReference type="CDD" id="cd00761">
    <property type="entry name" value="Glyco_tranf_GTA_type"/>
    <property type="match status" value="1"/>
</dbReference>
<organism evidence="2">
    <name type="scientific">uncultured spirochete</name>
    <dbReference type="NCBI Taxonomy" id="156406"/>
    <lineage>
        <taxon>Bacteria</taxon>
        <taxon>Pseudomonadati</taxon>
        <taxon>Spirochaetota</taxon>
        <taxon>Spirochaetia</taxon>
        <taxon>Spirochaetales</taxon>
        <taxon>environmental samples</taxon>
    </lineage>
</organism>
<dbReference type="InterPro" id="IPR001173">
    <property type="entry name" value="Glyco_trans_2-like"/>
</dbReference>
<dbReference type="EMBL" id="FWDM01000010">
    <property type="protein sequence ID" value="SLM11109.1"/>
    <property type="molecule type" value="Genomic_DNA"/>
</dbReference>
<dbReference type="SUPFAM" id="SSF53448">
    <property type="entry name" value="Nucleotide-diphospho-sugar transferases"/>
    <property type="match status" value="1"/>
</dbReference>
<protein>
    <submittedName>
        <fullName evidence="2">Glycosyl transferase</fullName>
    </submittedName>
</protein>
<evidence type="ECO:0000313" key="2">
    <source>
        <dbReference type="EMBL" id="SLM11109.1"/>
    </source>
</evidence>
<accession>A0A3P3XGL2</accession>
<dbReference type="Pfam" id="PF00535">
    <property type="entry name" value="Glycos_transf_2"/>
    <property type="match status" value="1"/>
</dbReference>
<sequence>MNTNNPALSIIIPYYNSKEFIEELLSSIPRNKQNEIEVIIVDDKSDNDHVLYLEKLILKYNNYLNINLYFNKGVKSAGTCRNIGLDFAKGKWVLFADADDYFKKDFYIIVSRYFQSDYDIIFFTPDSFNIRTRKRGIRHISYENLIWEYLKNPNKENTLKLKYYFRTPTSKMIKMKVITDNKIRFDEVIVCNDDMFSVKLGKTIKKICATKESIYIITEMDNTLSKRRGKNYYLAFLDVNIRVYDYLKRNLLENEFKILGYDSIAINILIIAYRIYKINIYLLIYTLKRLKENNIPLFKPIVQKIKKYFFRALPQ</sequence>
<dbReference type="AlphaFoldDB" id="A0A3P3XGL2"/>
<feature type="domain" description="Glycosyltransferase 2-like" evidence="1">
    <location>
        <begin position="9"/>
        <end position="178"/>
    </location>
</feature>
<name>A0A3P3XGL2_9SPIR</name>
<gene>
    <name evidence="2" type="ORF">SPIROBIBN47_180001</name>
</gene>
<reference evidence="2" key="1">
    <citation type="submission" date="2017-02" db="EMBL/GenBank/DDBJ databases">
        <authorList>
            <person name="Regsiter A."/>
            <person name="William W."/>
        </authorList>
    </citation>
    <scope>NUCLEOTIDE SEQUENCE</scope>
    <source>
        <strain evidence="2">Bib</strain>
    </source>
</reference>